<evidence type="ECO:0000256" key="4">
    <source>
        <dbReference type="ARBA" id="ARBA00023004"/>
    </source>
</evidence>
<dbReference type="InterPro" id="IPR018298">
    <property type="entry name" value="Adrenodoxin_Fe-S_BS"/>
</dbReference>
<dbReference type="RefSeq" id="WP_380859657.1">
    <property type="nucleotide sequence ID" value="NZ_JBHRXV010000005.1"/>
</dbReference>
<dbReference type="InterPro" id="IPR001055">
    <property type="entry name" value="Adrenodoxin-like"/>
</dbReference>
<keyword evidence="3" id="KW-0479">Metal-binding</keyword>
<evidence type="ECO:0000313" key="8">
    <source>
        <dbReference type="EMBL" id="MFC3712546.1"/>
    </source>
</evidence>
<evidence type="ECO:0000256" key="1">
    <source>
        <dbReference type="ARBA" id="ARBA00010914"/>
    </source>
</evidence>
<evidence type="ECO:0000259" key="7">
    <source>
        <dbReference type="PROSITE" id="PS51085"/>
    </source>
</evidence>
<comment type="similarity">
    <text evidence="1">Belongs to the adrenodoxin/putidaredoxin family.</text>
</comment>
<evidence type="ECO:0000256" key="6">
    <source>
        <dbReference type="ARBA" id="ARBA00034078"/>
    </source>
</evidence>
<dbReference type="PROSITE" id="PS51085">
    <property type="entry name" value="2FE2S_FER_2"/>
    <property type="match status" value="1"/>
</dbReference>
<comment type="cofactor">
    <cofactor evidence="6">
        <name>[2Fe-2S] cluster</name>
        <dbReference type="ChEBI" id="CHEBI:190135"/>
    </cofactor>
</comment>
<gene>
    <name evidence="8" type="ORF">ACFOMD_08195</name>
</gene>
<protein>
    <submittedName>
        <fullName evidence="8">2Fe-2S iron-sulfur cluster-binding protein</fullName>
    </submittedName>
</protein>
<dbReference type="InterPro" id="IPR001041">
    <property type="entry name" value="2Fe-2S_ferredoxin-type"/>
</dbReference>
<sequence length="106" mass="11122">MINLTFVDHQGAERSVSVEPGSSLMTAAIYNDVPGIEADCGGSCACATCHVYIDPAWMDRVGPAAGDEVDMLSTASELRPNSRLSCQVKLSEALDGLCVETPAFQG</sequence>
<dbReference type="PROSITE" id="PS00814">
    <property type="entry name" value="ADX"/>
    <property type="match status" value="1"/>
</dbReference>
<dbReference type="InterPro" id="IPR012675">
    <property type="entry name" value="Beta-grasp_dom_sf"/>
</dbReference>
<proteinExistence type="inferred from homology"/>
<keyword evidence="4" id="KW-0408">Iron</keyword>
<evidence type="ECO:0000256" key="5">
    <source>
        <dbReference type="ARBA" id="ARBA00023014"/>
    </source>
</evidence>
<keyword evidence="5" id="KW-0411">Iron-sulfur</keyword>
<dbReference type="SUPFAM" id="SSF54292">
    <property type="entry name" value="2Fe-2S ferredoxin-like"/>
    <property type="match status" value="1"/>
</dbReference>
<dbReference type="Proteomes" id="UP001595615">
    <property type="component" value="Unassembled WGS sequence"/>
</dbReference>
<organism evidence="8 9">
    <name type="scientific">Sphingoaurantiacus capsulatus</name>
    <dbReference type="NCBI Taxonomy" id="1771310"/>
    <lineage>
        <taxon>Bacteria</taxon>
        <taxon>Pseudomonadati</taxon>
        <taxon>Pseudomonadota</taxon>
        <taxon>Alphaproteobacteria</taxon>
        <taxon>Sphingomonadales</taxon>
        <taxon>Sphingosinicellaceae</taxon>
        <taxon>Sphingoaurantiacus</taxon>
    </lineage>
</organism>
<dbReference type="CDD" id="cd00207">
    <property type="entry name" value="fer2"/>
    <property type="match status" value="1"/>
</dbReference>
<evidence type="ECO:0000313" key="9">
    <source>
        <dbReference type="Proteomes" id="UP001595615"/>
    </source>
</evidence>
<dbReference type="EMBL" id="JBHRXV010000005">
    <property type="protein sequence ID" value="MFC3712546.1"/>
    <property type="molecule type" value="Genomic_DNA"/>
</dbReference>
<keyword evidence="9" id="KW-1185">Reference proteome</keyword>
<dbReference type="Gene3D" id="3.10.20.30">
    <property type="match status" value="1"/>
</dbReference>
<dbReference type="PRINTS" id="PR00355">
    <property type="entry name" value="ADRENODOXIN"/>
</dbReference>
<name>A0ABV7X8W8_9SPHN</name>
<dbReference type="PANTHER" id="PTHR23426">
    <property type="entry name" value="FERREDOXIN/ADRENODOXIN"/>
    <property type="match status" value="1"/>
</dbReference>
<dbReference type="Pfam" id="PF00111">
    <property type="entry name" value="Fer2"/>
    <property type="match status" value="1"/>
</dbReference>
<reference evidence="9" key="1">
    <citation type="journal article" date="2019" name="Int. J. Syst. Evol. Microbiol.">
        <title>The Global Catalogue of Microorganisms (GCM) 10K type strain sequencing project: providing services to taxonomists for standard genome sequencing and annotation.</title>
        <authorList>
            <consortium name="The Broad Institute Genomics Platform"/>
            <consortium name="The Broad Institute Genome Sequencing Center for Infectious Disease"/>
            <person name="Wu L."/>
            <person name="Ma J."/>
        </authorList>
    </citation>
    <scope>NUCLEOTIDE SEQUENCE [LARGE SCALE GENOMIC DNA]</scope>
    <source>
        <strain evidence="9">KCTC 42644</strain>
    </source>
</reference>
<dbReference type="PANTHER" id="PTHR23426:SF65">
    <property type="entry name" value="FERREDOXIN-2, MITOCHONDRIAL"/>
    <property type="match status" value="1"/>
</dbReference>
<evidence type="ECO:0000256" key="2">
    <source>
        <dbReference type="ARBA" id="ARBA00022714"/>
    </source>
</evidence>
<accession>A0ABV7X8W8</accession>
<evidence type="ECO:0000256" key="3">
    <source>
        <dbReference type="ARBA" id="ARBA00022723"/>
    </source>
</evidence>
<comment type="caution">
    <text evidence="8">The sequence shown here is derived from an EMBL/GenBank/DDBJ whole genome shotgun (WGS) entry which is preliminary data.</text>
</comment>
<keyword evidence="2" id="KW-0001">2Fe-2S</keyword>
<feature type="domain" description="2Fe-2S ferredoxin-type" evidence="7">
    <location>
        <begin position="2"/>
        <end position="105"/>
    </location>
</feature>
<dbReference type="InterPro" id="IPR036010">
    <property type="entry name" value="2Fe-2S_ferredoxin-like_sf"/>
</dbReference>